<dbReference type="GO" id="GO:0005829">
    <property type="term" value="C:cytosol"/>
    <property type="evidence" value="ECO:0007669"/>
    <property type="project" value="TreeGrafter"/>
</dbReference>
<dbReference type="STRING" id="65357.A0A024GPD7"/>
<dbReference type="PANTHER" id="PTHR11787:SF4">
    <property type="entry name" value="CHM, RAB ESCORT PROTEIN 1"/>
    <property type="match status" value="1"/>
</dbReference>
<dbReference type="FunCoup" id="A0A024GPD7">
    <property type="interactions" value="5"/>
</dbReference>
<gene>
    <name evidence="2" type="ORF">BN9_099510</name>
</gene>
<protein>
    <recommendedName>
        <fullName evidence="4">Rab proteins geranylgeranyltransferase component</fullName>
    </recommendedName>
</protein>
<dbReference type="EMBL" id="CAIX01000246">
    <property type="protein sequence ID" value="CCI48752.1"/>
    <property type="molecule type" value="Genomic_DNA"/>
</dbReference>
<dbReference type="PANTHER" id="PTHR11787">
    <property type="entry name" value="RAB GDP-DISSOCIATION INHIBITOR"/>
    <property type="match status" value="1"/>
</dbReference>
<comment type="caution">
    <text evidence="2">The sequence shown here is derived from an EMBL/GenBank/DDBJ whole genome shotgun (WGS) entry which is preliminary data.</text>
</comment>
<dbReference type="InterPro" id="IPR036188">
    <property type="entry name" value="FAD/NAD-bd_sf"/>
</dbReference>
<dbReference type="PRINTS" id="PR00891">
    <property type="entry name" value="RABGDIREP"/>
</dbReference>
<dbReference type="Gene3D" id="3.50.50.60">
    <property type="entry name" value="FAD/NAD(P)-binding domain"/>
    <property type="match status" value="1"/>
</dbReference>
<keyword evidence="3" id="KW-1185">Reference proteome</keyword>
<dbReference type="SUPFAM" id="SSF51905">
    <property type="entry name" value="FAD/NAD(P)-binding domain"/>
    <property type="match status" value="1"/>
</dbReference>
<dbReference type="Gene3D" id="3.30.519.10">
    <property type="entry name" value="Guanine Nucleotide Dissociation Inhibitor, domain 2"/>
    <property type="match status" value="1"/>
</dbReference>
<accession>A0A024GPD7</accession>
<comment type="similarity">
    <text evidence="1">Belongs to the Rab GDI family.</text>
</comment>
<dbReference type="Gene3D" id="1.10.405.10">
    <property type="entry name" value="Guanine Nucleotide Dissociation Inhibitor, domain 1"/>
    <property type="match status" value="1"/>
</dbReference>
<dbReference type="GO" id="GO:0005634">
    <property type="term" value="C:nucleus"/>
    <property type="evidence" value="ECO:0007669"/>
    <property type="project" value="TreeGrafter"/>
</dbReference>
<evidence type="ECO:0000256" key="1">
    <source>
        <dbReference type="ARBA" id="ARBA00005593"/>
    </source>
</evidence>
<dbReference type="GO" id="GO:0005968">
    <property type="term" value="C:Rab-protein geranylgeranyltransferase complex"/>
    <property type="evidence" value="ECO:0007669"/>
    <property type="project" value="TreeGrafter"/>
</dbReference>
<sequence>MDPLLIATEYDVIILGTGIVESILAGAFARIGKTVLHCDPNDYYGSNYATLNMNQFSHWLDSSDLENTNTAPNYQILAPRLHVQKISKGTSFTSAKAKESLTSQSTRFNLDVVSPKLLFAAGELVQLLISSGVGRYLEFTALERSFLQITTGKDEELMKTVSPVPCSKKDVFQSDLLSVTEKRTLMKFLQFVADIGDIRFKGECLETKNERDLALGRSLKRPQNKLVPGFEDIEQYWARPFQYLLENKFHMSSKLQQVVLYCVAFETERDTTDHFLSVKRGLQAVHDYVASIGRFANSAFLIPIFGVSELTQSFCRLGAVYGGIYVLRAPIYGFVGSEDDHADKEHVSVRTDGGVLKGRHIVVNGSYLSLFMEKEKPPVYPRLLRAIVIMRASLRTTEKRFLVIIPPKDISYDNPFAIHIMQIDESAGSCPEGMYVLQISTKLPDEWSDDEEKSHKLMTSVIQDQLSQGSIDRDLVLYQAIFTMDLVTSARLPVECKLPKNVTLCETPIAPFVPQEMSDYSSEIGFASAVANARTIFASIFPGQPFLPKSAGAEQAEKEEFDDEQHAVLSAAQKLAKQAIFDSDCPSNSEPSTTQTPAV</sequence>
<dbReference type="OrthoDB" id="9446342at2759"/>
<dbReference type="InParanoid" id="A0A024GPD7"/>
<evidence type="ECO:0000313" key="3">
    <source>
        <dbReference type="Proteomes" id="UP000053237"/>
    </source>
</evidence>
<evidence type="ECO:0000313" key="2">
    <source>
        <dbReference type="EMBL" id="CCI48752.1"/>
    </source>
</evidence>
<name>A0A024GPD7_9STRA</name>
<dbReference type="InterPro" id="IPR018203">
    <property type="entry name" value="GDP_dissociation_inhibitor"/>
</dbReference>
<dbReference type="Proteomes" id="UP000053237">
    <property type="component" value="Unassembled WGS sequence"/>
</dbReference>
<evidence type="ECO:0008006" key="4">
    <source>
        <dbReference type="Google" id="ProtNLM"/>
    </source>
</evidence>
<dbReference type="AlphaFoldDB" id="A0A024GPD7"/>
<organism evidence="2 3">
    <name type="scientific">Albugo candida</name>
    <dbReference type="NCBI Taxonomy" id="65357"/>
    <lineage>
        <taxon>Eukaryota</taxon>
        <taxon>Sar</taxon>
        <taxon>Stramenopiles</taxon>
        <taxon>Oomycota</taxon>
        <taxon>Peronosporomycetes</taxon>
        <taxon>Albuginales</taxon>
        <taxon>Albuginaceae</taxon>
        <taxon>Albugo</taxon>
    </lineage>
</organism>
<dbReference type="GO" id="GO:0016192">
    <property type="term" value="P:vesicle-mediated transport"/>
    <property type="evidence" value="ECO:0007669"/>
    <property type="project" value="TreeGrafter"/>
</dbReference>
<dbReference type="Pfam" id="PF00996">
    <property type="entry name" value="GDI"/>
    <property type="match status" value="3"/>
</dbReference>
<dbReference type="GO" id="GO:0007264">
    <property type="term" value="P:small GTPase-mediated signal transduction"/>
    <property type="evidence" value="ECO:0007669"/>
    <property type="project" value="InterPro"/>
</dbReference>
<dbReference type="GO" id="GO:0005092">
    <property type="term" value="F:GDP-dissociation inhibitor activity"/>
    <property type="evidence" value="ECO:0007669"/>
    <property type="project" value="InterPro"/>
</dbReference>
<proteinExistence type="inferred from homology"/>
<reference evidence="2 3" key="1">
    <citation type="submission" date="2012-05" db="EMBL/GenBank/DDBJ databases">
        <title>Recombination and specialization in a pathogen metapopulation.</title>
        <authorList>
            <person name="Gardiner A."/>
            <person name="Kemen E."/>
            <person name="Schultz-Larsen T."/>
            <person name="MacLean D."/>
            <person name="Van Oosterhout C."/>
            <person name="Jones J.D.G."/>
        </authorList>
    </citation>
    <scope>NUCLEOTIDE SEQUENCE [LARGE SCALE GENOMIC DNA]</scope>
    <source>
        <strain evidence="2 3">Ac Nc2</strain>
    </source>
</reference>